<protein>
    <submittedName>
        <fullName evidence="7">LPS export ABC transporter permease LptF</fullName>
    </submittedName>
</protein>
<keyword evidence="8" id="KW-1185">Reference proteome</keyword>
<evidence type="ECO:0000256" key="1">
    <source>
        <dbReference type="ARBA" id="ARBA00004651"/>
    </source>
</evidence>
<accession>A0A845QAG8</accession>
<dbReference type="GO" id="GO:0043190">
    <property type="term" value="C:ATP-binding cassette (ABC) transporter complex"/>
    <property type="evidence" value="ECO:0007669"/>
    <property type="project" value="InterPro"/>
</dbReference>
<keyword evidence="3 6" id="KW-0812">Transmembrane</keyword>
<organism evidence="7 8">
    <name type="scientific">Pyruvatibacter mobilis</name>
    <dbReference type="NCBI Taxonomy" id="1712261"/>
    <lineage>
        <taxon>Bacteria</taxon>
        <taxon>Pseudomonadati</taxon>
        <taxon>Pseudomonadota</taxon>
        <taxon>Alphaproteobacteria</taxon>
        <taxon>Hyphomicrobiales</taxon>
        <taxon>Parvibaculaceae</taxon>
        <taxon>Pyruvatibacter</taxon>
    </lineage>
</organism>
<proteinExistence type="predicted"/>
<dbReference type="OrthoDB" id="8477889at2"/>
<dbReference type="RefSeq" id="WP_160587488.1">
    <property type="nucleotide sequence ID" value="NZ_BMHN01000001.1"/>
</dbReference>
<gene>
    <name evidence="7" type="primary">lptF</name>
    <name evidence="7" type="ORF">GTQ45_07275</name>
</gene>
<dbReference type="Proteomes" id="UP000470384">
    <property type="component" value="Unassembled WGS sequence"/>
</dbReference>
<feature type="transmembrane region" description="Helical" evidence="6">
    <location>
        <begin position="72"/>
        <end position="101"/>
    </location>
</feature>
<keyword evidence="5 6" id="KW-0472">Membrane</keyword>
<keyword evidence="4 6" id="KW-1133">Transmembrane helix</keyword>
<evidence type="ECO:0000256" key="4">
    <source>
        <dbReference type="ARBA" id="ARBA00022989"/>
    </source>
</evidence>
<comment type="caution">
    <text evidence="7">The sequence shown here is derived from an EMBL/GenBank/DDBJ whole genome shotgun (WGS) entry which is preliminary data.</text>
</comment>
<dbReference type="NCBIfam" id="TIGR04407">
    <property type="entry name" value="LptF_YjgP"/>
    <property type="match status" value="1"/>
</dbReference>
<feature type="transmembrane region" description="Helical" evidence="6">
    <location>
        <begin position="332"/>
        <end position="353"/>
    </location>
</feature>
<dbReference type="AlphaFoldDB" id="A0A845QAG8"/>
<sequence>MASDTGTRDGEARMSRASAAGSQVFKIDAYIARLVTGPFFVFMLILTGVVWLTQSLELLNDVIEQGQNVGVFLYLSVLVIPSILVIVLPIGLFFAVVYCLYRLRTDSELVVMYAAGMSRWQVARAIFGCAAGVMLLAYLVNMLLLPMAMRDMRDLLLQMRTEFASSLLQAGEFTTPAPGLTVFVEVRKPGGDLEGLLVHDNRDKDKPVSYIADRGQLIDTPEGPRLVMLNGNIQRRDAKKKTDFLYFDKYTFDLSQFENPAEERYFKAYERYLPELLWPDRTLAYDNQYANELIAEGHARITSPLYALIFAAIAMAGLLPNEFSRRGYGQRIVLTIALGLGVRLLDLAAVGWATRTPMLISVQYLIPLVAFAIACAIIGGWKPVAMLKRVAGNTQTAPLSGGTR</sequence>
<evidence type="ECO:0000256" key="6">
    <source>
        <dbReference type="SAM" id="Phobius"/>
    </source>
</evidence>
<evidence type="ECO:0000256" key="5">
    <source>
        <dbReference type="ARBA" id="ARBA00023136"/>
    </source>
</evidence>
<keyword evidence="2" id="KW-1003">Cell membrane</keyword>
<feature type="transmembrane region" description="Helical" evidence="6">
    <location>
        <begin position="301"/>
        <end position="320"/>
    </location>
</feature>
<evidence type="ECO:0000256" key="2">
    <source>
        <dbReference type="ARBA" id="ARBA00022475"/>
    </source>
</evidence>
<dbReference type="GO" id="GO:0055085">
    <property type="term" value="P:transmembrane transport"/>
    <property type="evidence" value="ECO:0007669"/>
    <property type="project" value="InterPro"/>
</dbReference>
<dbReference type="Pfam" id="PF03739">
    <property type="entry name" value="LptF_LptG"/>
    <property type="match status" value="1"/>
</dbReference>
<feature type="transmembrane region" description="Helical" evidence="6">
    <location>
        <begin position="122"/>
        <end position="149"/>
    </location>
</feature>
<dbReference type="PANTHER" id="PTHR33529:SF6">
    <property type="entry name" value="YJGP_YJGQ FAMILY PERMEASE"/>
    <property type="match status" value="1"/>
</dbReference>
<evidence type="ECO:0000256" key="3">
    <source>
        <dbReference type="ARBA" id="ARBA00022692"/>
    </source>
</evidence>
<dbReference type="GeneID" id="300655002"/>
<dbReference type="InterPro" id="IPR005495">
    <property type="entry name" value="LptG/LptF_permease"/>
</dbReference>
<dbReference type="PANTHER" id="PTHR33529">
    <property type="entry name" value="SLR0882 PROTEIN-RELATED"/>
    <property type="match status" value="1"/>
</dbReference>
<evidence type="ECO:0000313" key="8">
    <source>
        <dbReference type="Proteomes" id="UP000470384"/>
    </source>
</evidence>
<feature type="transmembrane region" description="Helical" evidence="6">
    <location>
        <begin position="30"/>
        <end position="52"/>
    </location>
</feature>
<dbReference type="GO" id="GO:0015920">
    <property type="term" value="P:lipopolysaccharide transport"/>
    <property type="evidence" value="ECO:0007669"/>
    <property type="project" value="TreeGrafter"/>
</dbReference>
<dbReference type="InterPro" id="IPR030922">
    <property type="entry name" value="LptF"/>
</dbReference>
<dbReference type="EMBL" id="WXYQ01000005">
    <property type="protein sequence ID" value="NBG95532.1"/>
    <property type="molecule type" value="Genomic_DNA"/>
</dbReference>
<comment type="subcellular location">
    <subcellularLocation>
        <location evidence="1">Cell membrane</location>
        <topology evidence="1">Multi-pass membrane protein</topology>
    </subcellularLocation>
</comment>
<name>A0A845QAG8_9HYPH</name>
<feature type="transmembrane region" description="Helical" evidence="6">
    <location>
        <begin position="359"/>
        <end position="381"/>
    </location>
</feature>
<evidence type="ECO:0000313" key="7">
    <source>
        <dbReference type="EMBL" id="NBG95532.1"/>
    </source>
</evidence>
<reference evidence="7 8" key="1">
    <citation type="journal article" date="2016" name="Int. J. Syst. Evol. Microbiol.">
        <title>Pyruvatibacter mobilis gen. nov., sp. nov., a marine bacterium from the culture broth of Picochlorum sp. 122.</title>
        <authorList>
            <person name="Wang G."/>
            <person name="Tang M."/>
            <person name="Wu H."/>
            <person name="Dai S."/>
            <person name="Li T."/>
            <person name="Chen C."/>
            <person name="He H."/>
            <person name="Fan J."/>
            <person name="Xiang W."/>
            <person name="Li X."/>
        </authorList>
    </citation>
    <scope>NUCLEOTIDE SEQUENCE [LARGE SCALE GENOMIC DNA]</scope>
    <source>
        <strain evidence="7 8">GYP-11</strain>
    </source>
</reference>